<dbReference type="GO" id="GO:0032259">
    <property type="term" value="P:methylation"/>
    <property type="evidence" value="ECO:0007669"/>
    <property type="project" value="UniProtKB-KW"/>
</dbReference>
<organism evidence="2">
    <name type="scientific">Variovorax paradoxus</name>
    <dbReference type="NCBI Taxonomy" id="34073"/>
    <lineage>
        <taxon>Bacteria</taxon>
        <taxon>Pseudomonadati</taxon>
        <taxon>Pseudomonadota</taxon>
        <taxon>Betaproteobacteria</taxon>
        <taxon>Burkholderiales</taxon>
        <taxon>Comamonadaceae</taxon>
        <taxon>Variovorax</taxon>
    </lineage>
</organism>
<keyword evidence="2" id="KW-0489">Methyltransferase</keyword>
<dbReference type="AlphaFoldDB" id="A0A679J0U1"/>
<accession>A0A679J0U1</accession>
<evidence type="ECO:0000313" key="2">
    <source>
        <dbReference type="EMBL" id="CAA2101519.1"/>
    </source>
</evidence>
<sequence length="313" mass="34454">MQAEKGLSSRSGVSFEFLDDECRVVDFIAPSIVSAADDVNLQMYNDEQSTEKYRNFLNWLFATFNVEEANFRADLTRRLNLNRGMKVLVVGCGLGEDIPAILEAIGPEGELHAQDISKSMVQNASTHLRADNASFSVSNATQLPYRSRYFDVVFHFGGINLFGDMKKAIAELERVCKIGGRVMFGDEGIAPHLRGTEYADVLINNNGLWALHAPVDSLPHNAEDIHVSYVLGNCFYLISFAPTEGLPKVDLDIPHIGTRGGSARTRYFGKIEGVTEKTKLKLAAAAKRRGISVHDLLEALINENTESEDGTLG</sequence>
<dbReference type="Gene3D" id="3.40.50.150">
    <property type="entry name" value="Vaccinia Virus protein VP39"/>
    <property type="match status" value="1"/>
</dbReference>
<dbReference type="InterPro" id="IPR029063">
    <property type="entry name" value="SAM-dependent_MTases_sf"/>
</dbReference>
<name>A0A679J0U1_VARPD</name>
<keyword evidence="2" id="KW-0808">Transferase</keyword>
<protein>
    <submittedName>
        <fullName evidence="2">27-O-demethylrifamycin SV methyltransferase</fullName>
        <ecNumber evidence="2">2.1.1.315</ecNumber>
    </submittedName>
</protein>
<evidence type="ECO:0000259" key="1">
    <source>
        <dbReference type="Pfam" id="PF13847"/>
    </source>
</evidence>
<dbReference type="Pfam" id="PF13847">
    <property type="entry name" value="Methyltransf_31"/>
    <property type="match status" value="1"/>
</dbReference>
<feature type="domain" description="Methyltransferase" evidence="1">
    <location>
        <begin position="82"/>
        <end position="188"/>
    </location>
</feature>
<dbReference type="EMBL" id="LR743507">
    <property type="protein sequence ID" value="CAA2101519.1"/>
    <property type="molecule type" value="Genomic_DNA"/>
</dbReference>
<dbReference type="SUPFAM" id="SSF53335">
    <property type="entry name" value="S-adenosyl-L-methionine-dependent methyltransferases"/>
    <property type="match status" value="1"/>
</dbReference>
<reference evidence="2" key="1">
    <citation type="submission" date="2019-12" db="EMBL/GenBank/DDBJ databases">
        <authorList>
            <person name="Cremers G."/>
        </authorList>
    </citation>
    <scope>NUCLEOTIDE SEQUENCE</scope>
    <source>
        <strain evidence="2">Vvax</strain>
    </source>
</reference>
<gene>
    <name evidence="2" type="ORF">VVAX_01290</name>
</gene>
<dbReference type="EC" id="2.1.1.315" evidence="2"/>
<dbReference type="InterPro" id="IPR025714">
    <property type="entry name" value="Methyltranfer_dom"/>
</dbReference>
<dbReference type="CDD" id="cd02440">
    <property type="entry name" value="AdoMet_MTases"/>
    <property type="match status" value="1"/>
</dbReference>
<dbReference type="GO" id="GO:0008168">
    <property type="term" value="F:methyltransferase activity"/>
    <property type="evidence" value="ECO:0007669"/>
    <property type="project" value="UniProtKB-KW"/>
</dbReference>
<proteinExistence type="predicted"/>